<evidence type="ECO:0000256" key="8">
    <source>
        <dbReference type="SAM" id="MobiDB-lite"/>
    </source>
</evidence>
<protein>
    <submittedName>
        <fullName evidence="11">DHA2 family efflux MFS transporter permease subunit</fullName>
    </submittedName>
</protein>
<comment type="similarity">
    <text evidence="2">Belongs to the major facilitator superfamily. EmrB family.</text>
</comment>
<proteinExistence type="inferred from homology"/>
<name>A0ABS7TFD8_9GAMM</name>
<feature type="transmembrane region" description="Helical" evidence="9">
    <location>
        <begin position="221"/>
        <end position="240"/>
    </location>
</feature>
<dbReference type="PANTHER" id="PTHR42718">
    <property type="entry name" value="MAJOR FACILITATOR SUPERFAMILY MULTIDRUG TRANSPORTER MFSC"/>
    <property type="match status" value="1"/>
</dbReference>
<feature type="transmembrane region" description="Helical" evidence="9">
    <location>
        <begin position="187"/>
        <end position="209"/>
    </location>
</feature>
<keyword evidence="3" id="KW-0813">Transport</keyword>
<keyword evidence="4" id="KW-1003">Cell membrane</keyword>
<evidence type="ECO:0000256" key="1">
    <source>
        <dbReference type="ARBA" id="ARBA00004651"/>
    </source>
</evidence>
<dbReference type="InterPro" id="IPR020846">
    <property type="entry name" value="MFS_dom"/>
</dbReference>
<feature type="transmembrane region" description="Helical" evidence="9">
    <location>
        <begin position="101"/>
        <end position="124"/>
    </location>
</feature>
<feature type="transmembrane region" description="Helical" evidence="9">
    <location>
        <begin position="355"/>
        <end position="374"/>
    </location>
</feature>
<evidence type="ECO:0000256" key="9">
    <source>
        <dbReference type="SAM" id="Phobius"/>
    </source>
</evidence>
<dbReference type="Pfam" id="PF07690">
    <property type="entry name" value="MFS_1"/>
    <property type="match status" value="1"/>
</dbReference>
<comment type="caution">
    <text evidence="11">The sequence shown here is derived from an EMBL/GenBank/DDBJ whole genome shotgun (WGS) entry which is preliminary data.</text>
</comment>
<dbReference type="InterPro" id="IPR004638">
    <property type="entry name" value="EmrB-like"/>
</dbReference>
<dbReference type="PROSITE" id="PS50850">
    <property type="entry name" value="MFS"/>
    <property type="match status" value="1"/>
</dbReference>
<keyword evidence="6 9" id="KW-1133">Transmembrane helix</keyword>
<keyword evidence="5 9" id="KW-0812">Transmembrane</keyword>
<feature type="transmembrane region" description="Helical" evidence="9">
    <location>
        <begin position="321"/>
        <end position="343"/>
    </location>
</feature>
<dbReference type="InterPro" id="IPR036259">
    <property type="entry name" value="MFS_trans_sf"/>
</dbReference>
<evidence type="ECO:0000259" key="10">
    <source>
        <dbReference type="PROSITE" id="PS50850"/>
    </source>
</evidence>
<sequence>MTTLAEQEEAAGLPPGPETRTPSLADFRPPNVPLTTLGLALASFMQVLDTTIANVSLPTISGNLGGSANQATWVITSFAVSTAIALPLTGWLARRFGERKLFMWSTLGFVFASCLCGLAHSMGLLVTARALQGLLAGPMYPVTQALLLSIYPPAKRGQAIAILAMVTVVAPIAGPILGGWITDNYSWEWIFFINIPIGIFASTVVGRQLKGRPEKLEKPKMDYIGLATLVLGVGALQILLDLGNDEDWFASHTIVILTIVAAISLAVFVIWELTDKDPIVNLRLFRHRNFAAGTAAMVVAYGAFFSVGILVPLWLQRNLGYTAIWAGFATAPIGILPVLLTPLVGKYANRFDLRILASVAFVAMSMTSFLRSGFNLEVDFHTIAAVQLFQGLGVALFFMPVLQILLSDLAPHEISAGSGLMTFLRTLGGSFAASLTTYAWSERGAFHHAHITESVSRLDPAAMQHLVQYGGGDMQRSAAVLERMISNQAAQIGFNEIFHLLGIIFLVVIAFVWLAKPPFAAKIGGAAAGGH</sequence>
<evidence type="ECO:0000313" key="11">
    <source>
        <dbReference type="EMBL" id="MBZ4186547.1"/>
    </source>
</evidence>
<feature type="transmembrane region" description="Helical" evidence="9">
    <location>
        <begin position="71"/>
        <end position="89"/>
    </location>
</feature>
<feature type="transmembrane region" description="Helical" evidence="9">
    <location>
        <begin position="497"/>
        <end position="515"/>
    </location>
</feature>
<evidence type="ECO:0000256" key="7">
    <source>
        <dbReference type="ARBA" id="ARBA00023136"/>
    </source>
</evidence>
<evidence type="ECO:0000256" key="4">
    <source>
        <dbReference type="ARBA" id="ARBA00022475"/>
    </source>
</evidence>
<dbReference type="Gene3D" id="1.20.1250.20">
    <property type="entry name" value="MFS general substrate transporter like domains"/>
    <property type="match status" value="1"/>
</dbReference>
<evidence type="ECO:0000256" key="2">
    <source>
        <dbReference type="ARBA" id="ARBA00008537"/>
    </source>
</evidence>
<dbReference type="InterPro" id="IPR011701">
    <property type="entry name" value="MFS"/>
</dbReference>
<feature type="transmembrane region" description="Helical" evidence="9">
    <location>
        <begin position="292"/>
        <end position="315"/>
    </location>
</feature>
<evidence type="ECO:0000256" key="3">
    <source>
        <dbReference type="ARBA" id="ARBA00022448"/>
    </source>
</evidence>
<dbReference type="Gene3D" id="1.20.1720.10">
    <property type="entry name" value="Multidrug resistance protein D"/>
    <property type="match status" value="1"/>
</dbReference>
<dbReference type="Proteomes" id="UP001430290">
    <property type="component" value="Unassembled WGS sequence"/>
</dbReference>
<evidence type="ECO:0000256" key="6">
    <source>
        <dbReference type="ARBA" id="ARBA00022989"/>
    </source>
</evidence>
<evidence type="ECO:0000313" key="12">
    <source>
        <dbReference type="Proteomes" id="UP001430290"/>
    </source>
</evidence>
<feature type="transmembrane region" description="Helical" evidence="9">
    <location>
        <begin position="160"/>
        <end position="181"/>
    </location>
</feature>
<dbReference type="EMBL" id="JAIQDJ010000005">
    <property type="protein sequence ID" value="MBZ4186547.1"/>
    <property type="molecule type" value="Genomic_DNA"/>
</dbReference>
<feature type="region of interest" description="Disordered" evidence="8">
    <location>
        <begin position="1"/>
        <end position="28"/>
    </location>
</feature>
<gene>
    <name evidence="11" type="ORF">K7B09_09455</name>
</gene>
<dbReference type="NCBIfam" id="TIGR00711">
    <property type="entry name" value="efflux_EmrB"/>
    <property type="match status" value="1"/>
</dbReference>
<organism evidence="11 12">
    <name type="scientific">Thermomonas beijingensis</name>
    <dbReference type="NCBI Taxonomy" id="2872701"/>
    <lineage>
        <taxon>Bacteria</taxon>
        <taxon>Pseudomonadati</taxon>
        <taxon>Pseudomonadota</taxon>
        <taxon>Gammaproteobacteria</taxon>
        <taxon>Lysobacterales</taxon>
        <taxon>Lysobacteraceae</taxon>
        <taxon>Thermomonas</taxon>
    </lineage>
</organism>
<feature type="domain" description="Major facilitator superfamily (MFS) profile" evidence="10">
    <location>
        <begin position="35"/>
        <end position="520"/>
    </location>
</feature>
<feature type="transmembrane region" description="Helical" evidence="9">
    <location>
        <begin position="380"/>
        <end position="406"/>
    </location>
</feature>
<dbReference type="SUPFAM" id="SSF103473">
    <property type="entry name" value="MFS general substrate transporter"/>
    <property type="match status" value="1"/>
</dbReference>
<comment type="subcellular location">
    <subcellularLocation>
        <location evidence="1">Cell membrane</location>
        <topology evidence="1">Multi-pass membrane protein</topology>
    </subcellularLocation>
</comment>
<feature type="transmembrane region" description="Helical" evidence="9">
    <location>
        <begin position="252"/>
        <end position="271"/>
    </location>
</feature>
<feature type="transmembrane region" description="Helical" evidence="9">
    <location>
        <begin position="130"/>
        <end position="148"/>
    </location>
</feature>
<keyword evidence="12" id="KW-1185">Reference proteome</keyword>
<dbReference type="CDD" id="cd17503">
    <property type="entry name" value="MFS_LmrB_MDR_like"/>
    <property type="match status" value="1"/>
</dbReference>
<evidence type="ECO:0000256" key="5">
    <source>
        <dbReference type="ARBA" id="ARBA00022692"/>
    </source>
</evidence>
<dbReference type="PANTHER" id="PTHR42718:SF9">
    <property type="entry name" value="MAJOR FACILITATOR SUPERFAMILY MULTIDRUG TRANSPORTER MFSC"/>
    <property type="match status" value="1"/>
</dbReference>
<accession>A0ABS7TFD8</accession>
<reference evidence="11" key="1">
    <citation type="submission" date="2021-09" db="EMBL/GenBank/DDBJ databases">
        <authorList>
            <person name="Wu T."/>
            <person name="Guo S.Z."/>
        </authorList>
    </citation>
    <scope>NUCLEOTIDE SEQUENCE</scope>
    <source>
        <strain evidence="11">RSS-23</strain>
    </source>
</reference>
<keyword evidence="7 9" id="KW-0472">Membrane</keyword>